<comment type="caution">
    <text evidence="9">The sequence shown here is derived from an EMBL/GenBank/DDBJ whole genome shotgun (WGS) entry which is preliminary data.</text>
</comment>
<evidence type="ECO:0000313" key="9">
    <source>
        <dbReference type="EMBL" id="GAI27003.1"/>
    </source>
</evidence>
<keyword evidence="5 7" id="KW-1133">Transmembrane helix</keyword>
<protein>
    <recommendedName>
        <fullName evidence="8">TRAP C4-dicarboxylate transport system permease DctM subunit domain-containing protein</fullName>
    </recommendedName>
</protein>
<feature type="transmembrane region" description="Helical" evidence="7">
    <location>
        <begin position="250"/>
        <end position="273"/>
    </location>
</feature>
<accession>X1M6U6</accession>
<proteinExistence type="predicted"/>
<name>X1M6U6_9ZZZZ</name>
<evidence type="ECO:0000256" key="3">
    <source>
        <dbReference type="ARBA" id="ARBA00022519"/>
    </source>
</evidence>
<feature type="transmembrane region" description="Helical" evidence="7">
    <location>
        <begin position="46"/>
        <end position="68"/>
    </location>
</feature>
<keyword evidence="3" id="KW-0997">Cell inner membrane</keyword>
<evidence type="ECO:0000256" key="7">
    <source>
        <dbReference type="SAM" id="Phobius"/>
    </source>
</evidence>
<keyword evidence="2" id="KW-1003">Cell membrane</keyword>
<dbReference type="AlphaFoldDB" id="X1M6U6"/>
<dbReference type="PANTHER" id="PTHR33362">
    <property type="entry name" value="SIALIC ACID TRAP TRANSPORTER PERMEASE PROTEIN SIAT-RELATED"/>
    <property type="match status" value="1"/>
</dbReference>
<evidence type="ECO:0000256" key="2">
    <source>
        <dbReference type="ARBA" id="ARBA00022475"/>
    </source>
</evidence>
<keyword evidence="4 7" id="KW-0812">Transmembrane</keyword>
<evidence type="ECO:0000256" key="6">
    <source>
        <dbReference type="ARBA" id="ARBA00023136"/>
    </source>
</evidence>
<evidence type="ECO:0000256" key="5">
    <source>
        <dbReference type="ARBA" id="ARBA00022989"/>
    </source>
</evidence>
<feature type="transmembrane region" description="Helical" evidence="7">
    <location>
        <begin position="216"/>
        <end position="238"/>
    </location>
</feature>
<feature type="transmembrane region" description="Helical" evidence="7">
    <location>
        <begin position="148"/>
        <end position="169"/>
    </location>
</feature>
<keyword evidence="6 7" id="KW-0472">Membrane</keyword>
<feature type="non-terminal residue" evidence="9">
    <location>
        <position position="282"/>
    </location>
</feature>
<dbReference type="EMBL" id="BARV01017759">
    <property type="protein sequence ID" value="GAI27003.1"/>
    <property type="molecule type" value="Genomic_DNA"/>
</dbReference>
<feature type="transmembrane region" description="Helical" evidence="7">
    <location>
        <begin position="12"/>
        <end position="34"/>
    </location>
</feature>
<reference evidence="9" key="1">
    <citation type="journal article" date="2014" name="Front. Microbiol.">
        <title>High frequency of phylogenetically diverse reductive dehalogenase-homologous genes in deep subseafloor sedimentary metagenomes.</title>
        <authorList>
            <person name="Kawai M."/>
            <person name="Futagami T."/>
            <person name="Toyoda A."/>
            <person name="Takaki Y."/>
            <person name="Nishi S."/>
            <person name="Hori S."/>
            <person name="Arai W."/>
            <person name="Tsubouchi T."/>
            <person name="Morono Y."/>
            <person name="Uchiyama I."/>
            <person name="Ito T."/>
            <person name="Fujiyama A."/>
            <person name="Inagaki F."/>
            <person name="Takami H."/>
        </authorList>
    </citation>
    <scope>NUCLEOTIDE SEQUENCE</scope>
    <source>
        <strain evidence="9">Expedition CK06-06</strain>
    </source>
</reference>
<dbReference type="InterPro" id="IPR010656">
    <property type="entry name" value="DctM"/>
</dbReference>
<evidence type="ECO:0000256" key="4">
    <source>
        <dbReference type="ARBA" id="ARBA00022692"/>
    </source>
</evidence>
<dbReference type="InterPro" id="IPR004681">
    <property type="entry name" value="TRAP_DctM"/>
</dbReference>
<feature type="transmembrane region" description="Helical" evidence="7">
    <location>
        <begin position="89"/>
        <end position="111"/>
    </location>
</feature>
<sequence length="282" mass="30347">MKKLGYDSGLAAGCIAAGGSIGILIPPSLGFILYGLLCEQSIGKLFMAGFIPGILEVVIYSITIFILCRMNPRLGPPGPRATIREKVSSLKSVWAMVALFVVVLGGIYLGIFTPTEAGAIGAFGAIVIALIGRRLTRTNFRETMVETAKITAMIVLLITGAFIFLRFLAISGLPTMLSEFVAGLEVPKFVFLIGIIIFYLLLGCIWDIFACILLTLPFIFPVIVALEFNPIWFGVIMVRCMEVGLITPPFGLNVFVLSGVIDVPAGTVFRGVLPFVIADFCL</sequence>
<feature type="domain" description="TRAP C4-dicarboxylate transport system permease DctM subunit" evidence="8">
    <location>
        <begin position="1"/>
        <end position="280"/>
    </location>
</feature>
<gene>
    <name evidence="9" type="ORF">S06H3_30189</name>
</gene>
<comment type="subcellular location">
    <subcellularLocation>
        <location evidence="1">Cell inner membrane</location>
        <topology evidence="1">Multi-pass membrane protein</topology>
    </subcellularLocation>
</comment>
<feature type="transmembrane region" description="Helical" evidence="7">
    <location>
        <begin position="189"/>
        <end position="209"/>
    </location>
</feature>
<evidence type="ECO:0000256" key="1">
    <source>
        <dbReference type="ARBA" id="ARBA00004429"/>
    </source>
</evidence>
<dbReference type="GO" id="GO:0005886">
    <property type="term" value="C:plasma membrane"/>
    <property type="evidence" value="ECO:0007669"/>
    <property type="project" value="UniProtKB-SubCell"/>
</dbReference>
<dbReference type="PANTHER" id="PTHR33362:SF5">
    <property type="entry name" value="C4-DICARBOXYLATE TRAP TRANSPORTER LARGE PERMEASE PROTEIN DCTM"/>
    <property type="match status" value="1"/>
</dbReference>
<organism evidence="9">
    <name type="scientific">marine sediment metagenome</name>
    <dbReference type="NCBI Taxonomy" id="412755"/>
    <lineage>
        <taxon>unclassified sequences</taxon>
        <taxon>metagenomes</taxon>
        <taxon>ecological metagenomes</taxon>
    </lineage>
</organism>
<dbReference type="GO" id="GO:0022857">
    <property type="term" value="F:transmembrane transporter activity"/>
    <property type="evidence" value="ECO:0007669"/>
    <property type="project" value="TreeGrafter"/>
</dbReference>
<evidence type="ECO:0000259" key="8">
    <source>
        <dbReference type="Pfam" id="PF06808"/>
    </source>
</evidence>
<dbReference type="Pfam" id="PF06808">
    <property type="entry name" value="DctM"/>
    <property type="match status" value="1"/>
</dbReference>
<feature type="transmembrane region" description="Helical" evidence="7">
    <location>
        <begin position="117"/>
        <end position="136"/>
    </location>
</feature>